<dbReference type="EMBL" id="CP020772">
    <property type="protein sequence ID" value="ARI78658.1"/>
    <property type="molecule type" value="Genomic_DNA"/>
</dbReference>
<dbReference type="OrthoDB" id="2454482at2"/>
<sequence length="122" mass="14069">MSRIYSDYFNQTVLTIPDTFIDVKTGETHQVSPKINEEIEYHSMNNTLQHLIFSALHSYFQQKQTNHESTNDLLLELLEIKKMLNHGNRNSSSVRSKPIEKSVTSEKVDLKEIEDLLEAFGG</sequence>
<evidence type="ECO:0000313" key="2">
    <source>
        <dbReference type="Proteomes" id="UP000192527"/>
    </source>
</evidence>
<dbReference type="STRING" id="402384.HM131_18235"/>
<organism evidence="1 2">
    <name type="scientific">Halobacillus mangrovi</name>
    <dbReference type="NCBI Taxonomy" id="402384"/>
    <lineage>
        <taxon>Bacteria</taxon>
        <taxon>Bacillati</taxon>
        <taxon>Bacillota</taxon>
        <taxon>Bacilli</taxon>
        <taxon>Bacillales</taxon>
        <taxon>Bacillaceae</taxon>
        <taxon>Halobacillus</taxon>
    </lineage>
</organism>
<name>A0A1W5ZZB4_9BACI</name>
<dbReference type="KEGG" id="hmn:HM131_18235"/>
<evidence type="ECO:0000313" key="1">
    <source>
        <dbReference type="EMBL" id="ARI78658.1"/>
    </source>
</evidence>
<accession>A0A1W5ZZB4</accession>
<proteinExistence type="predicted"/>
<reference evidence="1 2" key="1">
    <citation type="submission" date="2017-04" db="EMBL/GenBank/DDBJ databases">
        <title>The whole genome sequencing and assembly of Halobacillus mangrovi strain.</title>
        <authorList>
            <person name="Lee S.-J."/>
            <person name="Park M.-K."/>
            <person name="Kim J.-Y."/>
            <person name="Lee Y.-J."/>
            <person name="Yi H."/>
            <person name="Bahn Y.-S."/>
            <person name="Kim J.F."/>
            <person name="Lee D.-W."/>
        </authorList>
    </citation>
    <scope>NUCLEOTIDE SEQUENCE [LARGE SCALE GENOMIC DNA]</scope>
    <source>
        <strain evidence="1 2">KTB 131</strain>
    </source>
</reference>
<gene>
    <name evidence="1" type="ORF">HM131_18235</name>
</gene>
<protein>
    <submittedName>
        <fullName evidence="1">Uncharacterized protein</fullName>
    </submittedName>
</protein>
<dbReference type="RefSeq" id="WP_085031117.1">
    <property type="nucleotide sequence ID" value="NZ_CP020772.1"/>
</dbReference>
<keyword evidence="2" id="KW-1185">Reference proteome</keyword>
<dbReference type="AlphaFoldDB" id="A0A1W5ZZB4"/>
<dbReference type="Proteomes" id="UP000192527">
    <property type="component" value="Chromosome"/>
</dbReference>